<dbReference type="InterPro" id="IPR032350">
    <property type="entry name" value="Nbr1_FW"/>
</dbReference>
<dbReference type="Gene3D" id="2.60.40.10">
    <property type="entry name" value="Immunoglobulins"/>
    <property type="match status" value="1"/>
</dbReference>
<dbReference type="Pfam" id="PF13560">
    <property type="entry name" value="HTH_31"/>
    <property type="match status" value="1"/>
</dbReference>
<evidence type="ECO:0000313" key="3">
    <source>
        <dbReference type="Proteomes" id="UP000284557"/>
    </source>
</evidence>
<accession>A0ABD7HH36</accession>
<name>A0ABD7HH36_9MYCO</name>
<evidence type="ECO:0000259" key="1">
    <source>
        <dbReference type="PROSITE" id="PS50943"/>
    </source>
</evidence>
<sequence length="226" mass="25428">MEGSYLMARQDAAFQTLGQQLRYLRKAAGQTATHTAEQIGVSNTHLSNIEHGRDRPSSKIIAYYEQHFDGHGQAWGLYEALLTAERPVQRFPLNQQPDYPIPGDASTFIADITIPDGTLMAPYQHFTKIWRIRNSGTVPWENRWLARRGAPTGHGIPSSPAKVAIPDTEPGQEVDITVPMRAQPLAGSSQMHWKMVDEQGWEYFPDRYNLGLVVSIAVQSDSRRMR</sequence>
<dbReference type="PROSITE" id="PS50943">
    <property type="entry name" value="HTH_CROC1"/>
    <property type="match status" value="1"/>
</dbReference>
<comment type="caution">
    <text evidence="2">The sequence shown here is derived from an EMBL/GenBank/DDBJ whole genome shotgun (WGS) entry which is preliminary data.</text>
</comment>
<gene>
    <name evidence="2" type="ORF">D2E76_25510</name>
</gene>
<reference evidence="2 3" key="1">
    <citation type="submission" date="2018-08" db="EMBL/GenBank/DDBJ databases">
        <title>Linezolid Resistance in Mycobacterium abscessus: MIC Distribution and Comprehensive Investigation of Resistance Mechanisms.</title>
        <authorList>
            <person name="Ye M."/>
            <person name="Xu L."/>
            <person name="Zou Y."/>
            <person name="Li B."/>
            <person name="Guo Q."/>
            <person name="Zhang Y."/>
            <person name="Zhan M."/>
            <person name="Xu B."/>
            <person name="Yu F."/>
            <person name="Zhang Z."/>
            <person name="Chu H."/>
        </authorList>
    </citation>
    <scope>NUCLEOTIDE SEQUENCE [LARGE SCALE GENOMIC DNA]</scope>
    <source>
        <strain evidence="2 3">G143</strain>
    </source>
</reference>
<dbReference type="SUPFAM" id="SSF47413">
    <property type="entry name" value="lambda repressor-like DNA-binding domains"/>
    <property type="match status" value="1"/>
</dbReference>
<feature type="domain" description="HTH cro/C1-type" evidence="1">
    <location>
        <begin position="21"/>
        <end position="61"/>
    </location>
</feature>
<dbReference type="GO" id="GO:0005975">
    <property type="term" value="P:carbohydrate metabolic process"/>
    <property type="evidence" value="ECO:0007669"/>
    <property type="project" value="UniProtKB-ARBA"/>
</dbReference>
<dbReference type="SMART" id="SM00530">
    <property type="entry name" value="HTH_XRE"/>
    <property type="match status" value="1"/>
</dbReference>
<dbReference type="InterPro" id="IPR013783">
    <property type="entry name" value="Ig-like_fold"/>
</dbReference>
<dbReference type="Gene3D" id="1.10.260.40">
    <property type="entry name" value="lambda repressor-like DNA-binding domains"/>
    <property type="match status" value="1"/>
</dbReference>
<dbReference type="AlphaFoldDB" id="A0ABD7HH36"/>
<dbReference type="CDD" id="cd14947">
    <property type="entry name" value="NBR1_like"/>
    <property type="match status" value="1"/>
</dbReference>
<dbReference type="InterPro" id="IPR010982">
    <property type="entry name" value="Lambda_DNA-bd_dom_sf"/>
</dbReference>
<dbReference type="PANTHER" id="PTHR20930">
    <property type="entry name" value="OVARIAN CARCINOMA ANTIGEN CA125-RELATED"/>
    <property type="match status" value="1"/>
</dbReference>
<dbReference type="CDD" id="cd00093">
    <property type="entry name" value="HTH_XRE"/>
    <property type="match status" value="1"/>
</dbReference>
<dbReference type="EMBL" id="QXBN01000033">
    <property type="protein sequence ID" value="RIT29268.1"/>
    <property type="molecule type" value="Genomic_DNA"/>
</dbReference>
<protein>
    <recommendedName>
        <fullName evidence="1">HTH cro/C1-type domain-containing protein</fullName>
    </recommendedName>
</protein>
<dbReference type="Pfam" id="PF16158">
    <property type="entry name" value="N_BRCA1_IG"/>
    <property type="match status" value="1"/>
</dbReference>
<dbReference type="Proteomes" id="UP000284557">
    <property type="component" value="Unassembled WGS sequence"/>
</dbReference>
<proteinExistence type="predicted"/>
<organism evidence="2 3">
    <name type="scientific">Mycobacteroides abscessus</name>
    <dbReference type="NCBI Taxonomy" id="36809"/>
    <lineage>
        <taxon>Bacteria</taxon>
        <taxon>Bacillati</taxon>
        <taxon>Actinomycetota</taxon>
        <taxon>Actinomycetes</taxon>
        <taxon>Mycobacteriales</taxon>
        <taxon>Mycobacteriaceae</taxon>
        <taxon>Mycobacteroides</taxon>
    </lineage>
</organism>
<dbReference type="InterPro" id="IPR001387">
    <property type="entry name" value="Cro/C1-type_HTH"/>
</dbReference>
<evidence type="ECO:0000313" key="2">
    <source>
        <dbReference type="EMBL" id="RIT29268.1"/>
    </source>
</evidence>
<dbReference type="PANTHER" id="PTHR20930:SF0">
    <property type="entry name" value="PROTEIN ILRUN"/>
    <property type="match status" value="1"/>
</dbReference>